<evidence type="ECO:0000313" key="11">
    <source>
        <dbReference type="EMBL" id="MCV2369773.1"/>
    </source>
</evidence>
<feature type="transmembrane region" description="Helical" evidence="9">
    <location>
        <begin position="466"/>
        <end position="484"/>
    </location>
</feature>
<keyword evidence="3 9" id="KW-1003">Cell membrane</keyword>
<keyword evidence="5 9" id="KW-0812">Transmembrane</keyword>
<dbReference type="CDD" id="cd07571">
    <property type="entry name" value="ALP_N-acyl_transferase"/>
    <property type="match status" value="1"/>
</dbReference>
<feature type="domain" description="CN hydrolase" evidence="10">
    <location>
        <begin position="217"/>
        <end position="452"/>
    </location>
</feature>
<sequence>MRLRFAAPLVLLAGVIHTAAFAPLEAWYLQIFALALLARLTWSATPRQAALLGGLFGLAWMSSGFWWIHVSLHQFGHLPWPLAAIAVLLLAAFLSCYYAGAMALAARLTAPDAKPFWRMAVWSACWLLAELGRATLLTGFPWIAAGYAHTVGPLAAWAPWIGVYGISALAAAIALALAGLSLGSWRPAAAMLALLGLGSLLPQDFSRSTGVLRVSLLQPNVAQDQKFDRDLMDANLERLALQIEAARGQVVVTPESVVPLPLDYLDAVFLQRMERVAQQRPILLGSFLGDERRGYVNSLVGFGGPQAYDYGKRHLLPFGEFIPPGFHWFVSALRIPLDDQARGQHQRSFDVAGQRLRPLICYEDLFGEDFVGSVVGEQAATLLVNVSNLAWFGTLMVQDQHLQFSQMRALEFQRPVIRATNTGATAVVNHRGLVTARLAPAVAGLLEAEVEGRSGSTPYARWLQAFGQWPLWLAVTLVLGLAWWRRRAS</sequence>
<dbReference type="PROSITE" id="PS50263">
    <property type="entry name" value="CN_HYDROLASE"/>
    <property type="match status" value="1"/>
</dbReference>
<dbReference type="Gene3D" id="3.60.110.10">
    <property type="entry name" value="Carbon-nitrogen hydrolase"/>
    <property type="match status" value="1"/>
</dbReference>
<keyword evidence="8 9" id="KW-0012">Acyltransferase</keyword>
<dbReference type="EMBL" id="JAJIRN010000007">
    <property type="protein sequence ID" value="MCV2369773.1"/>
    <property type="molecule type" value="Genomic_DNA"/>
</dbReference>
<dbReference type="EC" id="2.3.1.269" evidence="9"/>
<evidence type="ECO:0000256" key="8">
    <source>
        <dbReference type="ARBA" id="ARBA00023315"/>
    </source>
</evidence>
<dbReference type="InterPro" id="IPR036526">
    <property type="entry name" value="C-N_Hydrolase_sf"/>
</dbReference>
<dbReference type="NCBIfam" id="TIGR00546">
    <property type="entry name" value="lnt"/>
    <property type="match status" value="1"/>
</dbReference>
<organism evidence="11 12">
    <name type="scientific">Roseateles oligotrophus</name>
    <dbReference type="NCBI Taxonomy" id="1769250"/>
    <lineage>
        <taxon>Bacteria</taxon>
        <taxon>Pseudomonadati</taxon>
        <taxon>Pseudomonadota</taxon>
        <taxon>Betaproteobacteria</taxon>
        <taxon>Burkholderiales</taxon>
        <taxon>Sphaerotilaceae</taxon>
        <taxon>Roseateles</taxon>
    </lineage>
</organism>
<dbReference type="Proteomes" id="UP001209701">
    <property type="component" value="Unassembled WGS sequence"/>
</dbReference>
<feature type="transmembrane region" description="Helical" evidence="9">
    <location>
        <begin position="157"/>
        <end position="178"/>
    </location>
</feature>
<feature type="transmembrane region" description="Helical" evidence="9">
    <location>
        <begin position="80"/>
        <end position="100"/>
    </location>
</feature>
<gene>
    <name evidence="9 11" type="primary">lnt</name>
    <name evidence="11" type="ORF">LNV07_16960</name>
</gene>
<comment type="subcellular location">
    <subcellularLocation>
        <location evidence="1 9">Cell membrane</location>
        <topology evidence="1 9">Multi-pass membrane protein</topology>
    </subcellularLocation>
</comment>
<comment type="catalytic activity">
    <reaction evidence="9">
        <text>N-terminal S-1,2-diacyl-sn-glyceryl-L-cysteinyl-[lipoprotein] + a glycerophospholipid = N-acyl-S-1,2-diacyl-sn-glyceryl-L-cysteinyl-[lipoprotein] + a 2-acyl-sn-glycero-3-phospholipid + H(+)</text>
        <dbReference type="Rhea" id="RHEA:48228"/>
        <dbReference type="Rhea" id="RHEA-COMP:14681"/>
        <dbReference type="Rhea" id="RHEA-COMP:14684"/>
        <dbReference type="ChEBI" id="CHEBI:15378"/>
        <dbReference type="ChEBI" id="CHEBI:136912"/>
        <dbReference type="ChEBI" id="CHEBI:140656"/>
        <dbReference type="ChEBI" id="CHEBI:140657"/>
        <dbReference type="ChEBI" id="CHEBI:140660"/>
        <dbReference type="EC" id="2.3.1.269"/>
    </reaction>
</comment>
<dbReference type="RefSeq" id="WP_263572354.1">
    <property type="nucleotide sequence ID" value="NZ_JAJIRN010000007.1"/>
</dbReference>
<evidence type="ECO:0000256" key="7">
    <source>
        <dbReference type="ARBA" id="ARBA00023136"/>
    </source>
</evidence>
<comment type="function">
    <text evidence="9">Catalyzes the phospholipid dependent N-acylation of the N-terminal cysteine of apolipoprotein, the last step in lipoprotein maturation.</text>
</comment>
<keyword evidence="4 9" id="KW-0808">Transferase</keyword>
<evidence type="ECO:0000256" key="6">
    <source>
        <dbReference type="ARBA" id="ARBA00022989"/>
    </source>
</evidence>
<name>A0ABT2YID3_9BURK</name>
<dbReference type="HAMAP" id="MF_01148">
    <property type="entry name" value="Lnt"/>
    <property type="match status" value="1"/>
</dbReference>
<comment type="caution">
    <text evidence="9">Lacks conserved residue(s) required for the propagation of feature annotation.</text>
</comment>
<evidence type="ECO:0000313" key="12">
    <source>
        <dbReference type="Proteomes" id="UP001209701"/>
    </source>
</evidence>
<evidence type="ECO:0000256" key="3">
    <source>
        <dbReference type="ARBA" id="ARBA00022475"/>
    </source>
</evidence>
<dbReference type="InterPro" id="IPR045378">
    <property type="entry name" value="LNT_N"/>
</dbReference>
<keyword evidence="6 9" id="KW-1133">Transmembrane helix</keyword>
<dbReference type="PANTHER" id="PTHR38686">
    <property type="entry name" value="APOLIPOPROTEIN N-ACYLTRANSFERASE"/>
    <property type="match status" value="1"/>
</dbReference>
<dbReference type="InterPro" id="IPR004563">
    <property type="entry name" value="Apolipo_AcylTrfase"/>
</dbReference>
<dbReference type="Pfam" id="PF20154">
    <property type="entry name" value="LNT_N"/>
    <property type="match status" value="1"/>
</dbReference>
<keyword evidence="7 9" id="KW-0472">Membrane</keyword>
<evidence type="ECO:0000259" key="10">
    <source>
        <dbReference type="PROSITE" id="PS50263"/>
    </source>
</evidence>
<protein>
    <recommendedName>
        <fullName evidence="9">Apolipoprotein N-acyltransferase</fullName>
        <shortName evidence="9">ALP N-acyltransferase</shortName>
        <ecNumber evidence="9">2.3.1.269</ecNumber>
    </recommendedName>
</protein>
<feature type="transmembrane region" description="Helical" evidence="9">
    <location>
        <begin position="121"/>
        <end position="145"/>
    </location>
</feature>
<keyword evidence="12" id="KW-1185">Reference proteome</keyword>
<evidence type="ECO:0000256" key="5">
    <source>
        <dbReference type="ARBA" id="ARBA00022692"/>
    </source>
</evidence>
<dbReference type="Pfam" id="PF00795">
    <property type="entry name" value="CN_hydrolase"/>
    <property type="match status" value="1"/>
</dbReference>
<evidence type="ECO:0000256" key="1">
    <source>
        <dbReference type="ARBA" id="ARBA00004651"/>
    </source>
</evidence>
<dbReference type="SUPFAM" id="SSF56317">
    <property type="entry name" value="Carbon-nitrogen hydrolase"/>
    <property type="match status" value="1"/>
</dbReference>
<proteinExistence type="inferred from homology"/>
<dbReference type="InterPro" id="IPR003010">
    <property type="entry name" value="C-N_Hydrolase"/>
</dbReference>
<comment type="pathway">
    <text evidence="9">Protein modification; lipoprotein biosynthesis (N-acyl transfer).</text>
</comment>
<dbReference type="PANTHER" id="PTHR38686:SF1">
    <property type="entry name" value="APOLIPOPROTEIN N-ACYLTRANSFERASE"/>
    <property type="match status" value="1"/>
</dbReference>
<feature type="transmembrane region" description="Helical" evidence="9">
    <location>
        <begin position="49"/>
        <end position="68"/>
    </location>
</feature>
<evidence type="ECO:0000256" key="2">
    <source>
        <dbReference type="ARBA" id="ARBA00010065"/>
    </source>
</evidence>
<evidence type="ECO:0000256" key="9">
    <source>
        <dbReference type="HAMAP-Rule" id="MF_01148"/>
    </source>
</evidence>
<reference evidence="11 12" key="1">
    <citation type="submission" date="2021-11" db="EMBL/GenBank/DDBJ databases">
        <authorList>
            <person name="Liang Q."/>
            <person name="Mou H."/>
            <person name="Liu Z."/>
        </authorList>
    </citation>
    <scope>NUCLEOTIDE SEQUENCE [LARGE SCALE GENOMIC DNA]</scope>
    <source>
        <strain evidence="11 12">CHU3</strain>
    </source>
</reference>
<accession>A0ABT2YID3</accession>
<comment type="caution">
    <text evidence="11">The sequence shown here is derived from an EMBL/GenBank/DDBJ whole genome shotgun (WGS) entry which is preliminary data.</text>
</comment>
<comment type="similarity">
    <text evidence="2 9">Belongs to the CN hydrolase family. Apolipoprotein N-acyltransferase subfamily.</text>
</comment>
<evidence type="ECO:0000256" key="4">
    <source>
        <dbReference type="ARBA" id="ARBA00022679"/>
    </source>
</evidence>